<dbReference type="Pfam" id="PF14759">
    <property type="entry name" value="Reductase_C"/>
    <property type="match status" value="1"/>
</dbReference>
<evidence type="ECO:0000256" key="2">
    <source>
        <dbReference type="ARBA" id="ARBA00022630"/>
    </source>
</evidence>
<dbReference type="Proteomes" id="UP000337189">
    <property type="component" value="Unassembled WGS sequence"/>
</dbReference>
<protein>
    <submittedName>
        <fullName evidence="7">Anthranilate 1,2-dioxygenase system ferredoxin--NAD(+) reductase component</fullName>
        <ecNumber evidence="7">1.18.1.3</ecNumber>
    </submittedName>
</protein>
<dbReference type="AlphaFoldDB" id="A0A5E4VNZ6"/>
<evidence type="ECO:0000259" key="6">
    <source>
        <dbReference type="Pfam" id="PF14759"/>
    </source>
</evidence>
<dbReference type="InterPro" id="IPR036188">
    <property type="entry name" value="FAD/NAD-bd_sf"/>
</dbReference>
<dbReference type="GO" id="GO:0008860">
    <property type="term" value="F:ferredoxin-NAD+ reductase activity"/>
    <property type="evidence" value="ECO:0007669"/>
    <property type="project" value="UniProtKB-EC"/>
</dbReference>
<dbReference type="PANTHER" id="PTHR43557">
    <property type="entry name" value="APOPTOSIS-INDUCING FACTOR 1"/>
    <property type="match status" value="1"/>
</dbReference>
<dbReference type="SUPFAM" id="SSF51905">
    <property type="entry name" value="FAD/NAD(P)-binding domain"/>
    <property type="match status" value="2"/>
</dbReference>
<dbReference type="Gene3D" id="3.30.390.30">
    <property type="match status" value="1"/>
</dbReference>
<dbReference type="OrthoDB" id="9769238at2"/>
<comment type="cofactor">
    <cofactor evidence="1">
        <name>FAD</name>
        <dbReference type="ChEBI" id="CHEBI:57692"/>
    </cofactor>
</comment>
<feature type="domain" description="Reductase C-terminal" evidence="6">
    <location>
        <begin position="326"/>
        <end position="403"/>
    </location>
</feature>
<dbReference type="EMBL" id="CABPSJ010000003">
    <property type="protein sequence ID" value="VVE12725.1"/>
    <property type="molecule type" value="Genomic_DNA"/>
</dbReference>
<evidence type="ECO:0000256" key="3">
    <source>
        <dbReference type="ARBA" id="ARBA00022827"/>
    </source>
</evidence>
<keyword evidence="2" id="KW-0285">Flavoprotein</keyword>
<dbReference type="PRINTS" id="PR00368">
    <property type="entry name" value="FADPNR"/>
</dbReference>
<dbReference type="Gene3D" id="3.50.50.60">
    <property type="entry name" value="FAD/NAD(P)-binding domain"/>
    <property type="match status" value="2"/>
</dbReference>
<evidence type="ECO:0000256" key="1">
    <source>
        <dbReference type="ARBA" id="ARBA00001974"/>
    </source>
</evidence>
<dbReference type="EC" id="1.18.1.3" evidence="7"/>
<dbReference type="GO" id="GO:0016651">
    <property type="term" value="F:oxidoreductase activity, acting on NAD(P)H"/>
    <property type="evidence" value="ECO:0007669"/>
    <property type="project" value="TreeGrafter"/>
</dbReference>
<gene>
    <name evidence="7" type="primary">andAa</name>
    <name evidence="7" type="ORF">PCO31110_02748</name>
</gene>
<keyword evidence="3" id="KW-0274">FAD</keyword>
<dbReference type="GO" id="GO:0005737">
    <property type="term" value="C:cytoplasm"/>
    <property type="evidence" value="ECO:0007669"/>
    <property type="project" value="TreeGrafter"/>
</dbReference>
<evidence type="ECO:0000313" key="7">
    <source>
        <dbReference type="EMBL" id="VVE12725.1"/>
    </source>
</evidence>
<dbReference type="PRINTS" id="PR00411">
    <property type="entry name" value="PNDRDTASEI"/>
</dbReference>
<dbReference type="RefSeq" id="WP_150690644.1">
    <property type="nucleotide sequence ID" value="NZ_CABPSJ010000003.1"/>
</dbReference>
<proteinExistence type="predicted"/>
<dbReference type="InterPro" id="IPR050446">
    <property type="entry name" value="FAD-oxidoreductase/Apoptosis"/>
</dbReference>
<dbReference type="InterPro" id="IPR028202">
    <property type="entry name" value="Reductase_C"/>
</dbReference>
<keyword evidence="7" id="KW-0223">Dioxygenase</keyword>
<evidence type="ECO:0000259" key="5">
    <source>
        <dbReference type="Pfam" id="PF07992"/>
    </source>
</evidence>
<dbReference type="InterPro" id="IPR023753">
    <property type="entry name" value="FAD/NAD-binding_dom"/>
</dbReference>
<name>A0A5E4VNZ6_9BURK</name>
<dbReference type="InterPro" id="IPR016156">
    <property type="entry name" value="FAD/NAD-linked_Rdtase_dimer_sf"/>
</dbReference>
<reference evidence="7 8" key="1">
    <citation type="submission" date="2019-08" db="EMBL/GenBank/DDBJ databases">
        <authorList>
            <person name="Peeters C."/>
        </authorList>
    </citation>
    <scope>NUCLEOTIDE SEQUENCE [LARGE SCALE GENOMIC DNA]</scope>
    <source>
        <strain evidence="7 8">LMG 31110</strain>
    </source>
</reference>
<dbReference type="SUPFAM" id="SSF55424">
    <property type="entry name" value="FAD/NAD-linked reductases, dimerisation (C-terminal) domain"/>
    <property type="match status" value="1"/>
</dbReference>
<evidence type="ECO:0000256" key="4">
    <source>
        <dbReference type="ARBA" id="ARBA00023002"/>
    </source>
</evidence>
<dbReference type="GO" id="GO:0051213">
    <property type="term" value="F:dioxygenase activity"/>
    <property type="evidence" value="ECO:0007669"/>
    <property type="project" value="UniProtKB-KW"/>
</dbReference>
<evidence type="ECO:0000313" key="8">
    <source>
        <dbReference type="Proteomes" id="UP000337189"/>
    </source>
</evidence>
<dbReference type="PANTHER" id="PTHR43557:SF2">
    <property type="entry name" value="RIESKE DOMAIN-CONTAINING PROTEIN-RELATED"/>
    <property type="match status" value="1"/>
</dbReference>
<organism evidence="7 8">
    <name type="scientific">Pandoraea communis</name>
    <dbReference type="NCBI Taxonomy" id="2508297"/>
    <lineage>
        <taxon>Bacteria</taxon>
        <taxon>Pseudomonadati</taxon>
        <taxon>Pseudomonadota</taxon>
        <taxon>Betaproteobacteria</taxon>
        <taxon>Burkholderiales</taxon>
        <taxon>Burkholderiaceae</taxon>
        <taxon>Pandoraea</taxon>
    </lineage>
</organism>
<feature type="domain" description="FAD/NAD(P)-binding" evidence="5">
    <location>
        <begin position="5"/>
        <end position="305"/>
    </location>
</feature>
<keyword evidence="4 7" id="KW-0560">Oxidoreductase</keyword>
<sequence length="408" mass="43597">MDRPIVIIGGGVAGVSAAEALRDGKYEGRIVLLSDEAAAPYDRPPLSKDVLRADELPASVWLRDEAFYRAKGVELLLGAHAISIDASGHSVVLSDGRRIDYDQLLLATGSRARVLDIFPPGAAHVHYLRTLADAQALRREMVKLGGAGHLLVVGAGIIGLEVSAAARAAGFRVSVIEPGARPLGRSASPILSAFLARTHENHGVDIRCAIHLSRVEARDGRYRVMLSDDSTLDVDLVLVGIGAVPNMELARDAGIETRPEGILVDGQGRTSAPDIYAAGEVAFHFNERTGGHRREETWQHAADHGAHVAQCMIGICQHAYAAMMSYWTDQYDYSVLVFGNPHGTSEVVRGDCATGSFSIFHLNQSAICGVTTVNAAREMRKSRPLVMKGAVVPGDVIADPAADPYQYG</sequence>
<dbReference type="Pfam" id="PF07992">
    <property type="entry name" value="Pyr_redox_2"/>
    <property type="match status" value="1"/>
</dbReference>
<accession>A0A5E4VNZ6</accession>